<proteinExistence type="inferred from homology"/>
<evidence type="ECO:0000256" key="6">
    <source>
        <dbReference type="ARBA" id="ARBA00023136"/>
    </source>
</evidence>
<dbReference type="GO" id="GO:0005254">
    <property type="term" value="F:chloride channel activity"/>
    <property type="evidence" value="ECO:0007669"/>
    <property type="project" value="TreeGrafter"/>
</dbReference>
<dbReference type="Proteomes" id="UP001295444">
    <property type="component" value="Chromosome 06"/>
</dbReference>
<reference evidence="8" key="1">
    <citation type="submission" date="2022-03" db="EMBL/GenBank/DDBJ databases">
        <authorList>
            <person name="Alioto T."/>
            <person name="Alioto T."/>
            <person name="Gomez Garrido J."/>
        </authorList>
    </citation>
    <scope>NUCLEOTIDE SEQUENCE</scope>
</reference>
<evidence type="ECO:0000256" key="7">
    <source>
        <dbReference type="SAM" id="Phobius"/>
    </source>
</evidence>
<comment type="similarity">
    <text evidence="2">Belongs to the chloride channel MCLC family.</text>
</comment>
<gene>
    <name evidence="8" type="ORF">PECUL_23A028499</name>
</gene>
<evidence type="ECO:0000256" key="1">
    <source>
        <dbReference type="ARBA" id="ARBA00004141"/>
    </source>
</evidence>
<dbReference type="PANTHER" id="PTHR34093">
    <property type="entry name" value="CHLORIDE CHANNEL CLIC-LIKE PROTEIN 1"/>
    <property type="match status" value="1"/>
</dbReference>
<evidence type="ECO:0000256" key="4">
    <source>
        <dbReference type="ARBA" id="ARBA00022692"/>
    </source>
</evidence>
<organism evidence="8 9">
    <name type="scientific">Pelobates cultripes</name>
    <name type="common">Western spadefoot toad</name>
    <dbReference type="NCBI Taxonomy" id="61616"/>
    <lineage>
        <taxon>Eukaryota</taxon>
        <taxon>Metazoa</taxon>
        <taxon>Chordata</taxon>
        <taxon>Craniata</taxon>
        <taxon>Vertebrata</taxon>
        <taxon>Euteleostomi</taxon>
        <taxon>Amphibia</taxon>
        <taxon>Batrachia</taxon>
        <taxon>Anura</taxon>
        <taxon>Pelobatoidea</taxon>
        <taxon>Pelobatidae</taxon>
        <taxon>Pelobates</taxon>
    </lineage>
</organism>
<keyword evidence="4 7" id="KW-0812">Transmembrane</keyword>
<keyword evidence="6 7" id="KW-0472">Membrane</keyword>
<evidence type="ECO:0000313" key="9">
    <source>
        <dbReference type="Proteomes" id="UP001295444"/>
    </source>
</evidence>
<sequence>MKSPFSTWNFYSKISFAASIFCFIIFLSLRSWKQLDGDMKIISRRTSATRLEVRTALHHRLLDSCLHALYGLLVLSLFVSIPWEWVRLYQIEVAKKTTILSEGYSNSCYTDGLSFWRTIKVWLAWNFSWGSDACQDYYKALLVDPFWEVTPLMAISSAISRIVLHPVELTSHAIGRSIRNLMKEIPSQWQPLIFLLVPVVCVTFVVVAYFRRNQRTIITCQTPPINSKTNGTKRAIKPKTQETTMAKRLR</sequence>
<evidence type="ECO:0000256" key="5">
    <source>
        <dbReference type="ARBA" id="ARBA00022989"/>
    </source>
</evidence>
<dbReference type="PANTHER" id="PTHR34093:SF1">
    <property type="entry name" value="CHLORIDE CHANNEL CLIC-LIKE PROTEIN 1"/>
    <property type="match status" value="1"/>
</dbReference>
<dbReference type="Pfam" id="PF05934">
    <property type="entry name" value="MCLC"/>
    <property type="match status" value="1"/>
</dbReference>
<dbReference type="EMBL" id="OW240917">
    <property type="protein sequence ID" value="CAH2303209.1"/>
    <property type="molecule type" value="Genomic_DNA"/>
</dbReference>
<protein>
    <recommendedName>
        <fullName evidence="3">Chloride channel CLIC-like protein 1</fullName>
    </recommendedName>
</protein>
<evidence type="ECO:0000313" key="8">
    <source>
        <dbReference type="EMBL" id="CAH2303209.1"/>
    </source>
</evidence>
<keyword evidence="5 7" id="KW-1133">Transmembrane helix</keyword>
<dbReference type="InterPro" id="IPR009231">
    <property type="entry name" value="Chloride_chnl_CLIC-like"/>
</dbReference>
<keyword evidence="9" id="KW-1185">Reference proteome</keyword>
<dbReference type="GO" id="GO:0016020">
    <property type="term" value="C:membrane"/>
    <property type="evidence" value="ECO:0007669"/>
    <property type="project" value="UniProtKB-SubCell"/>
</dbReference>
<name>A0AAD1SKB2_PELCU</name>
<feature type="transmembrane region" description="Helical" evidence="7">
    <location>
        <begin position="189"/>
        <end position="210"/>
    </location>
</feature>
<feature type="transmembrane region" description="Helical" evidence="7">
    <location>
        <begin position="14"/>
        <end position="32"/>
    </location>
</feature>
<feature type="transmembrane region" description="Helical" evidence="7">
    <location>
        <begin position="64"/>
        <end position="83"/>
    </location>
</feature>
<dbReference type="GO" id="GO:0005783">
    <property type="term" value="C:endoplasmic reticulum"/>
    <property type="evidence" value="ECO:0007669"/>
    <property type="project" value="TreeGrafter"/>
</dbReference>
<comment type="subcellular location">
    <subcellularLocation>
        <location evidence="1">Membrane</location>
        <topology evidence="1">Multi-pass membrane protein</topology>
    </subcellularLocation>
</comment>
<dbReference type="AlphaFoldDB" id="A0AAD1SKB2"/>
<evidence type="ECO:0000256" key="3">
    <source>
        <dbReference type="ARBA" id="ARBA00015571"/>
    </source>
</evidence>
<accession>A0AAD1SKB2</accession>
<evidence type="ECO:0000256" key="2">
    <source>
        <dbReference type="ARBA" id="ARBA00005944"/>
    </source>
</evidence>